<evidence type="ECO:0000256" key="3">
    <source>
        <dbReference type="ARBA" id="ARBA00023125"/>
    </source>
</evidence>
<accession>A0ABW0C431</accession>
<evidence type="ECO:0000313" key="6">
    <source>
        <dbReference type="Proteomes" id="UP001596162"/>
    </source>
</evidence>
<name>A0ABW0C431_9FLAO</name>
<proteinExistence type="inferred from homology"/>
<dbReference type="InterPro" id="IPR044946">
    <property type="entry name" value="Restrct_endonuc_typeI_TRD_sf"/>
</dbReference>
<dbReference type="GO" id="GO:0016787">
    <property type="term" value="F:hydrolase activity"/>
    <property type="evidence" value="ECO:0007669"/>
    <property type="project" value="UniProtKB-KW"/>
</dbReference>
<protein>
    <submittedName>
        <fullName evidence="5">Restriction endonuclease subunit S</fullName>
        <ecNumber evidence="5">3.1.21.-</ecNumber>
    </submittedName>
</protein>
<dbReference type="Gene3D" id="3.90.220.20">
    <property type="entry name" value="DNA methylase specificity domains"/>
    <property type="match status" value="2"/>
</dbReference>
<dbReference type="InterPro" id="IPR051212">
    <property type="entry name" value="Type-I_RE_S_subunit"/>
</dbReference>
<keyword evidence="5" id="KW-0540">Nuclease</keyword>
<dbReference type="GO" id="GO:0004519">
    <property type="term" value="F:endonuclease activity"/>
    <property type="evidence" value="ECO:0007669"/>
    <property type="project" value="UniProtKB-KW"/>
</dbReference>
<organism evidence="5 6">
    <name type="scientific">Bizionia hallyeonensis</name>
    <dbReference type="NCBI Taxonomy" id="1123757"/>
    <lineage>
        <taxon>Bacteria</taxon>
        <taxon>Pseudomonadati</taxon>
        <taxon>Bacteroidota</taxon>
        <taxon>Flavobacteriia</taxon>
        <taxon>Flavobacteriales</taxon>
        <taxon>Flavobacteriaceae</taxon>
        <taxon>Bizionia</taxon>
    </lineage>
</organism>
<keyword evidence="5" id="KW-0255">Endonuclease</keyword>
<keyword evidence="3" id="KW-0238">DNA-binding</keyword>
<dbReference type="EC" id="3.1.21.-" evidence="5"/>
<keyword evidence="5" id="KW-0378">Hydrolase</keyword>
<reference evidence="6" key="1">
    <citation type="journal article" date="2019" name="Int. J. Syst. Evol. Microbiol.">
        <title>The Global Catalogue of Microorganisms (GCM) 10K type strain sequencing project: providing services to taxonomists for standard genome sequencing and annotation.</title>
        <authorList>
            <consortium name="The Broad Institute Genomics Platform"/>
            <consortium name="The Broad Institute Genome Sequencing Center for Infectious Disease"/>
            <person name="Wu L."/>
            <person name="Ma J."/>
        </authorList>
    </citation>
    <scope>NUCLEOTIDE SEQUENCE [LARGE SCALE GENOMIC DNA]</scope>
    <source>
        <strain evidence="6">JCM 17978</strain>
    </source>
</reference>
<gene>
    <name evidence="5" type="ORF">ACFPH8_05630</name>
</gene>
<dbReference type="SUPFAM" id="SSF116734">
    <property type="entry name" value="DNA methylase specificity domain"/>
    <property type="match status" value="2"/>
</dbReference>
<dbReference type="InterPro" id="IPR000055">
    <property type="entry name" value="Restrct_endonuc_typeI_TRD"/>
</dbReference>
<dbReference type="PANTHER" id="PTHR43140:SF1">
    <property type="entry name" value="TYPE I RESTRICTION ENZYME ECOKI SPECIFICITY SUBUNIT"/>
    <property type="match status" value="1"/>
</dbReference>
<dbReference type="Proteomes" id="UP001596162">
    <property type="component" value="Unassembled WGS sequence"/>
</dbReference>
<dbReference type="EMBL" id="JBHSLA010000002">
    <property type="protein sequence ID" value="MFC5194803.1"/>
    <property type="molecule type" value="Genomic_DNA"/>
</dbReference>
<feature type="domain" description="Type I restriction modification DNA specificity" evidence="4">
    <location>
        <begin position="16"/>
        <end position="130"/>
    </location>
</feature>
<keyword evidence="6" id="KW-1185">Reference proteome</keyword>
<keyword evidence="2" id="KW-0680">Restriction system</keyword>
<evidence type="ECO:0000256" key="1">
    <source>
        <dbReference type="ARBA" id="ARBA00010923"/>
    </source>
</evidence>
<sequence>MLYISPEKHEQLRKGHLKKGDVLCANRGMIGKVAMLPDSFEKANLNSQLAWFRCIDKVQSKLLYYQLQDVNVTDQMNNLTTGTALKQLPIGNVKKIKLKIPPLAEQQRIVAKLDELFGYLDHLKTRLNHIPQILKNFRQAVLTQAVTGELTEEWRVGKALEEWEETTVSKFMIEVKDKMNPMDSDATNYIGLEHLLKDGGVINKSTSEDLKSSKTVFRKGDVLYGKLRPYLNKHDVVNFDGVCSTDILVYRNDFEDSSHFFNYFLGTENFIQKANSESKGINLPRVSSKTINQFNINVPPKEEQTEIVKRVKHLFAKADTIEAQYQSLKTKIDSLPQAILAKAFKGELVEQLPTDGSAEVLLEEIERLKVEVVGKGNTKRNKKVVKK</sequence>
<comment type="caution">
    <text evidence="5">The sequence shown here is derived from an EMBL/GenBank/DDBJ whole genome shotgun (WGS) entry which is preliminary data.</text>
</comment>
<evidence type="ECO:0000256" key="2">
    <source>
        <dbReference type="ARBA" id="ARBA00022747"/>
    </source>
</evidence>
<comment type="similarity">
    <text evidence="1">Belongs to the type-I restriction system S methylase family.</text>
</comment>
<feature type="domain" description="Type I restriction modification DNA specificity" evidence="4">
    <location>
        <begin position="211"/>
        <end position="328"/>
    </location>
</feature>
<evidence type="ECO:0000313" key="5">
    <source>
        <dbReference type="EMBL" id="MFC5194803.1"/>
    </source>
</evidence>
<dbReference type="PANTHER" id="PTHR43140">
    <property type="entry name" value="TYPE-1 RESTRICTION ENZYME ECOKI SPECIFICITY PROTEIN"/>
    <property type="match status" value="1"/>
</dbReference>
<dbReference type="RefSeq" id="WP_376859187.1">
    <property type="nucleotide sequence ID" value="NZ_JBHSLA010000002.1"/>
</dbReference>
<evidence type="ECO:0000259" key="4">
    <source>
        <dbReference type="Pfam" id="PF01420"/>
    </source>
</evidence>
<dbReference type="Pfam" id="PF01420">
    <property type="entry name" value="Methylase_S"/>
    <property type="match status" value="2"/>
</dbReference>